<dbReference type="AlphaFoldDB" id="A0A8J2S841"/>
<organism evidence="2 3">
    <name type="scientific">Pelagomonas calceolata</name>
    <dbReference type="NCBI Taxonomy" id="35677"/>
    <lineage>
        <taxon>Eukaryota</taxon>
        <taxon>Sar</taxon>
        <taxon>Stramenopiles</taxon>
        <taxon>Ochrophyta</taxon>
        <taxon>Pelagophyceae</taxon>
        <taxon>Pelagomonadales</taxon>
        <taxon>Pelagomonadaceae</taxon>
        <taxon>Pelagomonas</taxon>
    </lineage>
</organism>
<keyword evidence="3" id="KW-1185">Reference proteome</keyword>
<sequence>MEGSPARMDDEEEACTPVADETTPLHGEKPARRRSLVLGACATLGLLGAATATGRRTTAALFGWSATWGNDYQCRDGGWLELSKYTITTSSPELDAEFATRVFGATDQLTGGDEGADDDTTNLEDPSTYWDCNGKVHIRKLAFGAVKPMELHFPYIHDITPTGPLDVKYWDDYQKALNDESFATNTWNPFMHYALHMYNPDLTATAKRLVADNEPFLARKGQSPLDGRTYYTLVVGSPTGKVYELTSPRLDDGIVEPIEWTADECPACHFSKVYDGDVLDQWWATNKDYQGRLPTADQWFPVRVSIGAAHVDNAANFWRTHFPVLDSVVSKSGLSRVLTVKNIHYIFQEEMQIELSYVENNAQFGGKHSVVDYVEYINSVRDAYAGSNYGWSAWYDRHLGLGLSACPLDTYMRAFTSAGIAFTPHETSAIGDHFHSEGVEGYGLEFQGDFDYSFQSSYSGFDFCTWNTMEDSFYLHQGLEPPSMPDPSRA</sequence>
<evidence type="ECO:0000313" key="3">
    <source>
        <dbReference type="Proteomes" id="UP000789595"/>
    </source>
</evidence>
<protein>
    <submittedName>
        <fullName evidence="2">Uncharacterized protein</fullName>
    </submittedName>
</protein>
<gene>
    <name evidence="2" type="ORF">PECAL_1P31310</name>
</gene>
<proteinExistence type="predicted"/>
<name>A0A8J2S841_9STRA</name>
<evidence type="ECO:0000313" key="2">
    <source>
        <dbReference type="EMBL" id="CAH0366628.1"/>
    </source>
</evidence>
<comment type="caution">
    <text evidence="2">The sequence shown here is derived from an EMBL/GenBank/DDBJ whole genome shotgun (WGS) entry which is preliminary data.</text>
</comment>
<dbReference type="Proteomes" id="UP000789595">
    <property type="component" value="Unassembled WGS sequence"/>
</dbReference>
<feature type="region of interest" description="Disordered" evidence="1">
    <location>
        <begin position="1"/>
        <end position="31"/>
    </location>
</feature>
<dbReference type="OrthoDB" id="10687562at2759"/>
<dbReference type="EMBL" id="CAKKNE010000001">
    <property type="protein sequence ID" value="CAH0366628.1"/>
    <property type="molecule type" value="Genomic_DNA"/>
</dbReference>
<reference evidence="2" key="1">
    <citation type="submission" date="2021-11" db="EMBL/GenBank/DDBJ databases">
        <authorList>
            <consortium name="Genoscope - CEA"/>
            <person name="William W."/>
        </authorList>
    </citation>
    <scope>NUCLEOTIDE SEQUENCE</scope>
</reference>
<accession>A0A8J2S841</accession>
<evidence type="ECO:0000256" key="1">
    <source>
        <dbReference type="SAM" id="MobiDB-lite"/>
    </source>
</evidence>